<dbReference type="SUPFAM" id="SSF46785">
    <property type="entry name" value="Winged helix' DNA-binding domain"/>
    <property type="match status" value="1"/>
</dbReference>
<comment type="caution">
    <text evidence="6">The sequence shown here is derived from an EMBL/GenBank/DDBJ whole genome shotgun (WGS) entry which is preliminary data.</text>
</comment>
<dbReference type="GO" id="GO:0032993">
    <property type="term" value="C:protein-DNA complex"/>
    <property type="evidence" value="ECO:0007669"/>
    <property type="project" value="TreeGrafter"/>
</dbReference>
<evidence type="ECO:0000313" key="6">
    <source>
        <dbReference type="EMBL" id="GIJ46473.1"/>
    </source>
</evidence>
<dbReference type="Pfam" id="PF03466">
    <property type="entry name" value="LysR_substrate"/>
    <property type="match status" value="1"/>
</dbReference>
<dbReference type="PRINTS" id="PR00039">
    <property type="entry name" value="HTHLYSR"/>
</dbReference>
<dbReference type="AlphaFoldDB" id="A0A8J3YLT4"/>
<organism evidence="6 7">
    <name type="scientific">Virgisporangium aliadipatigenens</name>
    <dbReference type="NCBI Taxonomy" id="741659"/>
    <lineage>
        <taxon>Bacteria</taxon>
        <taxon>Bacillati</taxon>
        <taxon>Actinomycetota</taxon>
        <taxon>Actinomycetes</taxon>
        <taxon>Micromonosporales</taxon>
        <taxon>Micromonosporaceae</taxon>
        <taxon>Virgisporangium</taxon>
    </lineage>
</organism>
<reference evidence="6" key="1">
    <citation type="submission" date="2021-01" db="EMBL/GenBank/DDBJ databases">
        <title>Whole genome shotgun sequence of Virgisporangium aliadipatigenens NBRC 105644.</title>
        <authorList>
            <person name="Komaki H."/>
            <person name="Tamura T."/>
        </authorList>
    </citation>
    <scope>NUCLEOTIDE SEQUENCE</scope>
    <source>
        <strain evidence="6">NBRC 105644</strain>
    </source>
</reference>
<dbReference type="InterPro" id="IPR036390">
    <property type="entry name" value="WH_DNA-bd_sf"/>
</dbReference>
<evidence type="ECO:0000256" key="3">
    <source>
        <dbReference type="ARBA" id="ARBA00023125"/>
    </source>
</evidence>
<dbReference type="InterPro" id="IPR005119">
    <property type="entry name" value="LysR_subst-bd"/>
</dbReference>
<keyword evidence="4" id="KW-0804">Transcription</keyword>
<evidence type="ECO:0000256" key="2">
    <source>
        <dbReference type="ARBA" id="ARBA00023015"/>
    </source>
</evidence>
<accession>A0A8J3YLT4</accession>
<comment type="similarity">
    <text evidence="1">Belongs to the LysR transcriptional regulatory family.</text>
</comment>
<dbReference type="GO" id="GO:0003700">
    <property type="term" value="F:DNA-binding transcription factor activity"/>
    <property type="evidence" value="ECO:0007669"/>
    <property type="project" value="InterPro"/>
</dbReference>
<feature type="domain" description="HTH lysR-type" evidence="5">
    <location>
        <begin position="4"/>
        <end position="61"/>
    </location>
</feature>
<dbReference type="InterPro" id="IPR000847">
    <property type="entry name" value="LysR_HTH_N"/>
</dbReference>
<dbReference type="EMBL" id="BOPF01000010">
    <property type="protein sequence ID" value="GIJ46473.1"/>
    <property type="molecule type" value="Genomic_DNA"/>
</dbReference>
<evidence type="ECO:0000259" key="5">
    <source>
        <dbReference type="PROSITE" id="PS50931"/>
    </source>
</evidence>
<dbReference type="Pfam" id="PF00126">
    <property type="entry name" value="HTH_1"/>
    <property type="match status" value="1"/>
</dbReference>
<dbReference type="PANTHER" id="PTHR30346:SF0">
    <property type="entry name" value="HCA OPERON TRANSCRIPTIONAL ACTIVATOR HCAR"/>
    <property type="match status" value="1"/>
</dbReference>
<keyword evidence="3" id="KW-0238">DNA-binding</keyword>
<evidence type="ECO:0000256" key="4">
    <source>
        <dbReference type="ARBA" id="ARBA00023163"/>
    </source>
</evidence>
<sequence>MDGLDRRDLEYFVAVAEELHFGRAAERLGIAQPPLSRAIRALERRLRVTLFARTSRRVSLTPAGDVLLREGRRALDALDAATRRTTRAGQGAPRLVLATKPGGDSRMLPDILAAYRAQPDAIAVEVAVCGIGEVAAHLRDGRADVALLHRPFDDLSGFDHEELKTEPMVAVLPAGHRLAGRESLAWADLAGEPLPSWPGDKDSGPGPAVRDGGQLMYLIALGEAVAVLPESCRDDLRAGLVTVPMRDAEPVVTLLAWPEGSRSRALAGFVRAACEAAAYANGFVSR</sequence>
<dbReference type="GO" id="GO:0003677">
    <property type="term" value="F:DNA binding"/>
    <property type="evidence" value="ECO:0007669"/>
    <property type="project" value="UniProtKB-KW"/>
</dbReference>
<protein>
    <submittedName>
        <fullName evidence="6">LysR family transcriptional regulator</fullName>
    </submittedName>
</protein>
<dbReference type="Gene3D" id="3.40.190.290">
    <property type="match status" value="1"/>
</dbReference>
<dbReference type="PROSITE" id="PS50931">
    <property type="entry name" value="HTH_LYSR"/>
    <property type="match status" value="1"/>
</dbReference>
<dbReference type="PANTHER" id="PTHR30346">
    <property type="entry name" value="TRANSCRIPTIONAL DUAL REGULATOR HCAR-RELATED"/>
    <property type="match status" value="1"/>
</dbReference>
<keyword evidence="2" id="KW-0805">Transcription regulation</keyword>
<dbReference type="InterPro" id="IPR036388">
    <property type="entry name" value="WH-like_DNA-bd_sf"/>
</dbReference>
<keyword evidence="7" id="KW-1185">Reference proteome</keyword>
<gene>
    <name evidence="6" type="primary">hcaR_3</name>
    <name evidence="6" type="ORF">Val02_33590</name>
</gene>
<evidence type="ECO:0000256" key="1">
    <source>
        <dbReference type="ARBA" id="ARBA00009437"/>
    </source>
</evidence>
<dbReference type="FunFam" id="1.10.10.10:FF:000001">
    <property type="entry name" value="LysR family transcriptional regulator"/>
    <property type="match status" value="1"/>
</dbReference>
<evidence type="ECO:0000313" key="7">
    <source>
        <dbReference type="Proteomes" id="UP000619260"/>
    </source>
</evidence>
<dbReference type="SUPFAM" id="SSF53850">
    <property type="entry name" value="Periplasmic binding protein-like II"/>
    <property type="match status" value="1"/>
</dbReference>
<dbReference type="Gene3D" id="1.10.10.10">
    <property type="entry name" value="Winged helix-like DNA-binding domain superfamily/Winged helix DNA-binding domain"/>
    <property type="match status" value="1"/>
</dbReference>
<dbReference type="CDD" id="cd08414">
    <property type="entry name" value="PBP2_LTTR_aromatics_like"/>
    <property type="match status" value="1"/>
</dbReference>
<name>A0A8J3YLT4_9ACTN</name>
<dbReference type="Proteomes" id="UP000619260">
    <property type="component" value="Unassembled WGS sequence"/>
</dbReference>
<proteinExistence type="inferred from homology"/>